<dbReference type="GO" id="GO:0005737">
    <property type="term" value="C:cytoplasm"/>
    <property type="evidence" value="ECO:0007669"/>
    <property type="project" value="UniProtKB-SubCell"/>
</dbReference>
<evidence type="ECO:0000256" key="13">
    <source>
        <dbReference type="ARBA" id="ARBA00022771"/>
    </source>
</evidence>
<keyword evidence="25 29" id="KW-0233">DNA recombination</keyword>
<evidence type="ECO:0000256" key="27">
    <source>
        <dbReference type="ARBA" id="ARBA00023242"/>
    </source>
</evidence>
<dbReference type="VGNC" id="VGNC:99124">
    <property type="gene designation" value="BRCA1"/>
</dbReference>
<dbReference type="PANTHER" id="PTHR13763">
    <property type="entry name" value="BREAST CANCER TYPE 1 SUSCEPTIBILITY PROTEIN BRCA1"/>
    <property type="match status" value="1"/>
</dbReference>
<keyword evidence="9" id="KW-0808">Transferase</keyword>
<dbReference type="Pfam" id="PF00533">
    <property type="entry name" value="BRCT"/>
    <property type="match status" value="2"/>
</dbReference>
<dbReference type="Gene3D" id="3.30.40.10">
    <property type="entry name" value="Zinc/RING finger domain, C3HC4 (zinc finger)"/>
    <property type="match status" value="1"/>
</dbReference>
<dbReference type="SMR" id="F7BG22"/>
<dbReference type="ExpressionAtlas" id="F7BG22">
    <property type="expression patterns" value="baseline and differential"/>
</dbReference>
<evidence type="ECO:0000256" key="14">
    <source>
        <dbReference type="ARBA" id="ARBA00022786"/>
    </source>
</evidence>
<dbReference type="GO" id="GO:0085020">
    <property type="term" value="P:protein K6-linked ubiquitination"/>
    <property type="evidence" value="ECO:0007669"/>
    <property type="project" value="UniProtKB-UniRule"/>
</dbReference>
<evidence type="ECO:0000256" key="24">
    <source>
        <dbReference type="ARBA" id="ARBA00023163"/>
    </source>
</evidence>
<dbReference type="InterPro" id="IPR013083">
    <property type="entry name" value="Znf_RING/FYVE/PHD"/>
</dbReference>
<dbReference type="SMART" id="SM00184">
    <property type="entry name" value="RING"/>
    <property type="match status" value="1"/>
</dbReference>
<feature type="compositionally biased region" description="Polar residues" evidence="32">
    <location>
        <begin position="496"/>
        <end position="507"/>
    </location>
</feature>
<feature type="compositionally biased region" description="Polar residues" evidence="32">
    <location>
        <begin position="334"/>
        <end position="359"/>
    </location>
</feature>
<evidence type="ECO:0000256" key="25">
    <source>
        <dbReference type="ARBA" id="ARBA00023172"/>
    </source>
</evidence>
<evidence type="ECO:0000256" key="12">
    <source>
        <dbReference type="ARBA" id="ARBA00022763"/>
    </source>
</evidence>
<evidence type="ECO:0000256" key="3">
    <source>
        <dbReference type="ARBA" id="ARBA00004496"/>
    </source>
</evidence>
<keyword evidence="5" id="KW-0963">Cytoplasm</keyword>
<keyword evidence="12 29" id="KW-0227">DNA damage</keyword>
<keyword evidence="19" id="KW-0805">Transcription regulation</keyword>
<evidence type="ECO:0000256" key="32">
    <source>
        <dbReference type="SAM" id="MobiDB-lite"/>
    </source>
</evidence>
<dbReference type="InterPro" id="IPR017907">
    <property type="entry name" value="Znf_RING_CS"/>
</dbReference>
<keyword evidence="26 29" id="KW-0234">DNA repair</keyword>
<keyword evidence="20" id="KW-0443">Lipid metabolism</keyword>
<accession>F7BG22</accession>
<evidence type="ECO:0000256" key="2">
    <source>
        <dbReference type="ARBA" id="ARBA00004286"/>
    </source>
</evidence>
<keyword evidence="23" id="KW-0275">Fatty acid biosynthesis</keyword>
<comment type="subunit">
    <text evidence="29">Heterodimer with BARD1. Part of the BRCA1-associated genome surveillance complex (BASC), which contains BRCA1, MSH2, MSH6, MLH1, ATM, BLM, PMS2 and the MRE11-RAD50-NBN protein (MRN) complex. This association could be a dynamic process changing throughout the cell cycle and within subnuclear domains. Component of the BRCA1-A complex, at least composed of BRCA1, BARD1, UIMC1/RAP80, ABRAXAS1, BRCC3/BRCC36, BABAM2 and BABAM1/NBA1. Interacts (via the BRCT domains) with ABRAXAS1 (phosphorylated form); this is important for recruitment to sites of DNA damage. Can form a heterotetramer with two molecules of ABRAXAS1 (phosphorylated form). Component of the BRCA1-RBBP8 complex. Interacts (via the BRCT domains) with RBBP8 ('Ser-327' phosphorylated form); the interaction ubiquitinates RBBP8, regulates CHEK1 activation, and involves RBBP8 in BRCA1-dependent G2/M checkpoint control on DNA damage. Associates with RNA polymerase II holoenzyme. Interacts with SMC1A, NELFB, DCLRE1C, CLSPN. CHEK1, CHEK2, BAP1, BRCC3, UBXN1 and PCLAF. Interacts (via BRCT domains) with BRIP1 (phosphorylated form). Interacts with FANCD2 (ubiquitinated form). Interacts with H2AX (phosphorylated on 'Ser-140'). Interacts (via the BRCT domains) with ACACA (phosphorylated form); the interaction prevents dephosphorylation of ACACA. Part of a BRCA complex containing BRCA1, BRCA2 and PALB2. Interacts directly with PALB2; the interaction is essential for its function in HRR. Interacts directly with BRCA2; the interaction occurs only in the presence of PALB2 which serves as the bridging protein. Interacts (via the BRCT domains) with LMO4; the interaction represses the transcriptional activity of BRCA1. Interacts (via the BRCT domains) with CCAR2 (via N-terminus); the interaction represses the transcriptional activator activity of BRCA1. Interacts with EXD2. Interacts (via C-terminus) with DHX9; this interaction is direct and links BRCA1 to the RNA polymerase II holoenzyme.</text>
</comment>
<feature type="compositionally biased region" description="Basic and acidic residues" evidence="32">
    <location>
        <begin position="243"/>
        <end position="256"/>
    </location>
</feature>
<reference evidence="35" key="4">
    <citation type="submission" date="2025-09" db="UniProtKB">
        <authorList>
            <consortium name="Ensembl"/>
        </authorList>
    </citation>
    <scope>IDENTIFICATION</scope>
    <source>
        <strain evidence="35">17573</strain>
    </source>
</reference>
<keyword evidence="7" id="KW-0444">Lipid biosynthesis</keyword>
<dbReference type="PIRSF" id="PIRSF001734">
    <property type="entry name" value="BRCA1"/>
    <property type="match status" value="1"/>
</dbReference>
<keyword evidence="18" id="KW-0007">Acetylation</keyword>
<evidence type="ECO:0000259" key="34">
    <source>
        <dbReference type="PROSITE" id="PS50172"/>
    </source>
</evidence>
<dbReference type="GO" id="GO:0003677">
    <property type="term" value="F:DNA binding"/>
    <property type="evidence" value="ECO:0007669"/>
    <property type="project" value="UniProtKB-KW"/>
</dbReference>
<dbReference type="EC" id="2.3.2.27" evidence="29"/>
<dbReference type="FunFam" id="3.30.40.10:FF:000213">
    <property type="entry name" value="Breast cancer type 1 susceptibility protein homolog"/>
    <property type="match status" value="1"/>
</dbReference>
<dbReference type="FunFam" id="3.40.50.10190:FF:000025">
    <property type="entry name" value="Breast cancer type 1 susceptibility protein homolog"/>
    <property type="match status" value="1"/>
</dbReference>
<keyword evidence="22" id="KW-0010">Activator</keyword>
<dbReference type="PROSITE" id="PS50172">
    <property type="entry name" value="BRCT"/>
    <property type="match status" value="2"/>
</dbReference>
<dbReference type="SMART" id="SM00292">
    <property type="entry name" value="BRCT"/>
    <property type="match status" value="2"/>
</dbReference>
<dbReference type="GO" id="GO:0061630">
    <property type="term" value="F:ubiquitin protein ligase activity"/>
    <property type="evidence" value="ECO:0007669"/>
    <property type="project" value="UniProtKB-EC"/>
</dbReference>
<feature type="region of interest" description="Disordered" evidence="32">
    <location>
        <begin position="237"/>
        <end position="286"/>
    </location>
</feature>
<keyword evidence="16" id="KW-0862">Zinc</keyword>
<feature type="region of interest" description="Disordered" evidence="32">
    <location>
        <begin position="429"/>
        <end position="507"/>
    </location>
</feature>
<reference evidence="35" key="3">
    <citation type="submission" date="2025-08" db="UniProtKB">
        <authorList>
            <consortium name="Ensembl"/>
        </authorList>
    </citation>
    <scope>IDENTIFICATION</scope>
    <source>
        <strain evidence="35">17573</strain>
    </source>
</reference>
<keyword evidence="24" id="KW-0804">Transcription</keyword>
<evidence type="ECO:0000256" key="29">
    <source>
        <dbReference type="PIRNR" id="PIRNR001734"/>
    </source>
</evidence>
<name>F7BG22_MACMU</name>
<evidence type="ECO:0000256" key="11">
    <source>
        <dbReference type="ARBA" id="ARBA00022737"/>
    </source>
</evidence>
<evidence type="ECO:0000256" key="15">
    <source>
        <dbReference type="ARBA" id="ARBA00022832"/>
    </source>
</evidence>
<proteinExistence type="predicted"/>
<evidence type="ECO:0000256" key="4">
    <source>
        <dbReference type="ARBA" id="ARBA00022454"/>
    </source>
</evidence>
<dbReference type="InterPro" id="IPR036420">
    <property type="entry name" value="BRCT_dom_sf"/>
</dbReference>
<evidence type="ECO:0000256" key="10">
    <source>
        <dbReference type="ARBA" id="ARBA00022723"/>
    </source>
</evidence>
<dbReference type="SUPFAM" id="SSF52113">
    <property type="entry name" value="BRCT domain"/>
    <property type="match status" value="2"/>
</dbReference>
<evidence type="ECO:0000256" key="20">
    <source>
        <dbReference type="ARBA" id="ARBA00023098"/>
    </source>
</evidence>
<evidence type="ECO:0000256" key="26">
    <source>
        <dbReference type="ARBA" id="ARBA00023204"/>
    </source>
</evidence>
<keyword evidence="14 29" id="KW-0833">Ubl conjugation pathway</keyword>
<evidence type="ECO:0000256" key="1">
    <source>
        <dbReference type="ARBA" id="ARBA00000900"/>
    </source>
</evidence>
<dbReference type="GeneTree" id="ENSGT00440000034289"/>
<feature type="region of interest" description="Disordered" evidence="32">
    <location>
        <begin position="331"/>
        <end position="390"/>
    </location>
</feature>
<keyword evidence="31" id="KW-0175">Coiled coil</keyword>
<evidence type="ECO:0000256" key="5">
    <source>
        <dbReference type="ARBA" id="ARBA00022490"/>
    </source>
</evidence>
<keyword evidence="36" id="KW-1185">Reference proteome</keyword>
<evidence type="ECO:0000256" key="18">
    <source>
        <dbReference type="ARBA" id="ARBA00022990"/>
    </source>
</evidence>
<feature type="compositionally biased region" description="Polar residues" evidence="32">
    <location>
        <begin position="262"/>
        <end position="286"/>
    </location>
</feature>
<keyword evidence="27 29" id="KW-0539">Nucleus</keyword>
<keyword evidence="10" id="KW-0479">Metal-binding</keyword>
<dbReference type="Proteomes" id="UP000006718">
    <property type="component" value="Chromosome 16"/>
</dbReference>
<reference evidence="36" key="1">
    <citation type="journal article" date="2007" name="Science">
        <title>Evolutionary and biomedical insights from the rhesus macaque genome.</title>
        <authorList>
            <person name="Gibbs R.A."/>
            <person name="Rogers J."/>
            <person name="Katze M.G."/>
            <person name="Bumgarner R."/>
            <person name="Weinstock G.M."/>
            <person name="Mardis E.R."/>
            <person name="Remington K.A."/>
            <person name="Strausberg R.L."/>
            <person name="Venter J.C."/>
            <person name="Wilson R.K."/>
            <person name="Batzer M.A."/>
            <person name="Bustamante C.D."/>
            <person name="Eichler E.E."/>
            <person name="Hahn M.W."/>
            <person name="Hardison R.C."/>
            <person name="Makova K.D."/>
            <person name="Miller W."/>
            <person name="Milosavljevic A."/>
            <person name="Palermo R.E."/>
            <person name="Siepel A."/>
            <person name="Sikela J.M."/>
            <person name="Attaway T."/>
            <person name="Bell S."/>
            <person name="Bernard K.E."/>
            <person name="Buhay C.J."/>
            <person name="Chandrabose M.N."/>
            <person name="Dao M."/>
            <person name="Davis C."/>
            <person name="Delehaunty K.D."/>
            <person name="Ding Y."/>
            <person name="Dinh H.H."/>
            <person name="Dugan-Rocha S."/>
            <person name="Fulton L.A."/>
            <person name="Gabisi R.A."/>
            <person name="Garner T.T."/>
            <person name="Godfrey J."/>
            <person name="Hawes A.C."/>
            <person name="Hernandez J."/>
            <person name="Hines S."/>
            <person name="Holder M."/>
            <person name="Hume J."/>
            <person name="Jhangiani S.N."/>
            <person name="Joshi V."/>
            <person name="Khan Z.M."/>
            <person name="Kirkness E.F."/>
            <person name="Cree A."/>
            <person name="Fowler R.G."/>
            <person name="Lee S."/>
            <person name="Lewis L.R."/>
            <person name="Li Z."/>
            <person name="Liu Y.-S."/>
            <person name="Moore S.M."/>
            <person name="Muzny D."/>
            <person name="Nazareth L.V."/>
            <person name="Ngo D.N."/>
            <person name="Okwuonu G.O."/>
            <person name="Pai G."/>
            <person name="Parker D."/>
            <person name="Paul H.A."/>
            <person name="Pfannkoch C."/>
            <person name="Pohl C.S."/>
            <person name="Rogers Y.-H.C."/>
            <person name="Ruiz S.J."/>
            <person name="Sabo A."/>
            <person name="Santibanez J."/>
            <person name="Schneider B.W."/>
            <person name="Smith S.M."/>
            <person name="Sodergren E."/>
            <person name="Svatek A.F."/>
            <person name="Utterback T.R."/>
            <person name="Vattathil S."/>
            <person name="Warren W."/>
            <person name="White C.S."/>
            <person name="Chinwalla A.T."/>
            <person name="Feng Y."/>
            <person name="Halpern A.L."/>
            <person name="Hillier L.W."/>
            <person name="Huang X."/>
            <person name="Minx P."/>
            <person name="Nelson J.O."/>
            <person name="Pepin K.H."/>
            <person name="Qin X."/>
            <person name="Sutton G.G."/>
            <person name="Venter E."/>
            <person name="Walenz B.P."/>
            <person name="Wallis J.W."/>
            <person name="Worley K.C."/>
            <person name="Yang S.-P."/>
            <person name="Jones S.M."/>
            <person name="Marra M.A."/>
            <person name="Rocchi M."/>
            <person name="Schein J.E."/>
            <person name="Baertsch R."/>
            <person name="Clarke L."/>
            <person name="Csuros M."/>
            <person name="Glasscock J."/>
            <person name="Harris R.A."/>
            <person name="Havlak P."/>
            <person name="Jackson A.R."/>
            <person name="Jiang H."/>
            <person name="Liu Y."/>
            <person name="Messina D.N."/>
            <person name="Shen Y."/>
            <person name="Song H.X.-Z."/>
            <person name="Wylie T."/>
            <person name="Zhang L."/>
            <person name="Birney E."/>
            <person name="Han K."/>
            <person name="Konkel M.K."/>
            <person name="Lee J."/>
            <person name="Smit A.F.A."/>
            <person name="Ullmer B."/>
            <person name="Wang H."/>
            <person name="Xing J."/>
            <person name="Burhans R."/>
            <person name="Cheng Z."/>
            <person name="Karro J.E."/>
            <person name="Ma J."/>
            <person name="Raney B."/>
            <person name="She X."/>
            <person name="Cox M.J."/>
            <person name="Demuth J.P."/>
            <person name="Dumas L.J."/>
            <person name="Han S.-G."/>
            <person name="Hopkins J."/>
            <person name="Karimpour-Fard A."/>
            <person name="Kim Y.H."/>
            <person name="Pollack J.R."/>
            <person name="Vinar T."/>
            <person name="Addo-Quaye C."/>
            <person name="Degenhardt J."/>
            <person name="Denby A."/>
            <person name="Hubisz M.J."/>
            <person name="Indap A."/>
            <person name="Kosiol C."/>
            <person name="Lahn B.T."/>
            <person name="Lawson H.A."/>
            <person name="Marklein A."/>
            <person name="Nielsen R."/>
            <person name="Vallender E.J."/>
            <person name="Clark A.G."/>
            <person name="Ferguson B."/>
            <person name="Hernandez R.D."/>
            <person name="Hirani K."/>
            <person name="Kehrer-Sawatzki H."/>
            <person name="Kolb J."/>
            <person name="Patil S."/>
            <person name="Pu L.-L."/>
            <person name="Ren Y."/>
            <person name="Smith D.G."/>
            <person name="Wheeler D.A."/>
            <person name="Schenck I."/>
            <person name="Ball E.V."/>
            <person name="Chen R."/>
            <person name="Cooper D.N."/>
            <person name="Giardine B."/>
            <person name="Hsu F."/>
            <person name="Kent W.J."/>
            <person name="Lesk A."/>
            <person name="Nelson D.L."/>
            <person name="O'brien W.E."/>
            <person name="Pruefer K."/>
            <person name="Stenson P.D."/>
            <person name="Wallace J.C."/>
            <person name="Ke H."/>
            <person name="Liu X.-M."/>
            <person name="Wang P."/>
            <person name="Xiang A.P."/>
            <person name="Yang F."/>
            <person name="Barber G.P."/>
            <person name="Haussler D."/>
            <person name="Karolchik D."/>
            <person name="Kern A.D."/>
            <person name="Kuhn R.M."/>
            <person name="Smith K.E."/>
            <person name="Zwieg A.S."/>
        </authorList>
    </citation>
    <scope>NUCLEOTIDE SEQUENCE [LARGE SCALE GENOMIC DNA]</scope>
    <source>
        <strain evidence="36">17573</strain>
    </source>
</reference>
<dbReference type="Ensembl" id="ENSMMUT00000001883.4">
    <property type="protein sequence ID" value="ENSMMUP00000001778.3"/>
    <property type="gene ID" value="ENSMMUG00000001329.4"/>
</dbReference>
<evidence type="ECO:0000256" key="8">
    <source>
        <dbReference type="ARBA" id="ARBA00022553"/>
    </source>
</evidence>
<feature type="coiled-coil region" evidence="31">
    <location>
        <begin position="286"/>
        <end position="313"/>
    </location>
</feature>
<keyword evidence="6" id="KW-1017">Isopeptide bond</keyword>
<dbReference type="PROSITE" id="PS50089">
    <property type="entry name" value="ZF_RING_2"/>
    <property type="match status" value="1"/>
</dbReference>
<evidence type="ECO:0000256" key="31">
    <source>
        <dbReference type="SAM" id="Coils"/>
    </source>
</evidence>
<dbReference type="GO" id="GO:0005694">
    <property type="term" value="C:chromosome"/>
    <property type="evidence" value="ECO:0007669"/>
    <property type="project" value="UniProtKB-SubCell"/>
</dbReference>
<dbReference type="Bgee" id="ENSMMUG00000001329">
    <property type="expression patterns" value="Expressed in spermatid and 20 other cell types or tissues"/>
</dbReference>
<dbReference type="GO" id="GO:0006633">
    <property type="term" value="P:fatty acid biosynthetic process"/>
    <property type="evidence" value="ECO:0007669"/>
    <property type="project" value="UniProtKB-KW"/>
</dbReference>
<evidence type="ECO:0000256" key="17">
    <source>
        <dbReference type="ARBA" id="ARBA00022843"/>
    </source>
</evidence>
<dbReference type="GO" id="GO:0006310">
    <property type="term" value="P:DNA recombination"/>
    <property type="evidence" value="ECO:0007669"/>
    <property type="project" value="UniProtKB-KW"/>
</dbReference>
<keyword evidence="28 29" id="KW-0131">Cell cycle</keyword>
<evidence type="ECO:0000256" key="23">
    <source>
        <dbReference type="ARBA" id="ARBA00023160"/>
    </source>
</evidence>
<dbReference type="GO" id="GO:0031436">
    <property type="term" value="C:BRCA1-BARD1 complex"/>
    <property type="evidence" value="ECO:0007669"/>
    <property type="project" value="UniProtKB-UniRule"/>
</dbReference>
<dbReference type="InterPro" id="IPR031099">
    <property type="entry name" value="BRCA1-associated"/>
</dbReference>
<evidence type="ECO:0000256" key="6">
    <source>
        <dbReference type="ARBA" id="ARBA00022499"/>
    </source>
</evidence>
<evidence type="ECO:0000256" key="16">
    <source>
        <dbReference type="ARBA" id="ARBA00022833"/>
    </source>
</evidence>
<keyword evidence="11" id="KW-0677">Repeat</keyword>
<evidence type="ECO:0000256" key="21">
    <source>
        <dbReference type="ARBA" id="ARBA00023125"/>
    </source>
</evidence>
<dbReference type="CDD" id="cd17735">
    <property type="entry name" value="BRCT_BRCA1_rpt1"/>
    <property type="match status" value="1"/>
</dbReference>
<evidence type="ECO:0000256" key="28">
    <source>
        <dbReference type="ARBA" id="ARBA00023306"/>
    </source>
</evidence>
<dbReference type="Pfam" id="PF00097">
    <property type="entry name" value="zf-C3HC4"/>
    <property type="match status" value="1"/>
</dbReference>
<feature type="domain" description="RING-type" evidence="33">
    <location>
        <begin position="55"/>
        <end position="96"/>
    </location>
</feature>
<protein>
    <recommendedName>
        <fullName evidence="29">Breast cancer type 1 susceptibility protein homolog</fullName>
        <ecNumber evidence="29">2.3.2.27</ecNumber>
    </recommendedName>
</protein>
<keyword evidence="13 30" id="KW-0863">Zinc-finger</keyword>
<evidence type="ECO:0000256" key="22">
    <source>
        <dbReference type="ARBA" id="ARBA00023159"/>
    </source>
</evidence>
<keyword evidence="15" id="KW-0276">Fatty acid metabolism</keyword>
<dbReference type="InterPro" id="IPR001357">
    <property type="entry name" value="BRCT_dom"/>
</dbReference>
<comment type="subcellular location">
    <subcellularLocation>
        <location evidence="2 29">Chromosome</location>
    </subcellularLocation>
    <subcellularLocation>
        <location evidence="3">Cytoplasm</location>
    </subcellularLocation>
    <subcellularLocation>
        <location evidence="29">Nucleus</location>
    </subcellularLocation>
    <text evidence="29">Localizes at sites of DNA damage at double-strand breaks (DSBs); recruitment to DNA damage sites is mediated by the BRCA1-A complex.</text>
</comment>
<dbReference type="GO" id="GO:0070013">
    <property type="term" value="C:intracellular organelle lumen"/>
    <property type="evidence" value="ECO:0007669"/>
    <property type="project" value="UniProtKB-ARBA"/>
</dbReference>
<keyword evidence="8" id="KW-0597">Phosphoprotein</keyword>
<evidence type="ECO:0000313" key="35">
    <source>
        <dbReference type="Ensembl" id="ENSMMUP00000001778.3"/>
    </source>
</evidence>
<dbReference type="SUPFAM" id="SSF57850">
    <property type="entry name" value="RING/U-box"/>
    <property type="match status" value="1"/>
</dbReference>
<evidence type="ECO:0000256" key="9">
    <source>
        <dbReference type="ARBA" id="ARBA00022679"/>
    </source>
</evidence>
<evidence type="ECO:0000256" key="19">
    <source>
        <dbReference type="ARBA" id="ARBA00023015"/>
    </source>
</evidence>
<dbReference type="CDD" id="cd17721">
    <property type="entry name" value="BRCT_BRCA1_rpt2"/>
    <property type="match status" value="1"/>
</dbReference>
<dbReference type="VEuPathDB" id="HostDB:ENSMMUG00000001329"/>
<feature type="domain" description="BRCT" evidence="34">
    <location>
        <begin position="531"/>
        <end position="625"/>
    </location>
</feature>
<evidence type="ECO:0000256" key="30">
    <source>
        <dbReference type="PROSITE-ProRule" id="PRU00175"/>
    </source>
</evidence>
<sequence>MKLSFYKPFFKLYICIYIFFLMCLSSLEQKEMDLSAVRVEEVQNVINAMQKILECPICLELIKEPVSTKCDHIFCRFCMLKLLNQKKGPSQCPLCKNDITKRSLQESTRFSQLVEELLKIIHAFQLDTGLQFANSYNFAKKENHSPEHLKDEVSIIQSMGYRNRAKRLLQSEPENPSLQETSLSVPLSNLGIVRTLRTKQQIQPQKKSVYIELGSDSSEDTVNKATYCSVGDQELLQITPQGTRDETSLDSAKKGEAASGYESETSVSEDCSRLSSQSEILTTQQRDTMQDNLIKLQQEMAELEAVLEQHGSQPSNSYPSIITDSSALEDLRNPEQSTSEKAVLTSQKSSEYPINQNPEGLSADKFEVSADSSTSKNKEPGVERSSPSKCQSLEDRWYVHSSSGSLQNGNYPSQEELIKVVDVETQQLEKSGPHDLMEPSYLPRQDLDGTPYLESGISLFSDDPESDPSEDRAPESAHVGSIPSSTSALKVPQWQVAESAQSPAAAHNTNTAGYNAMEESVSRENPKLTASTERVNKRMSLVVSGLTPEEFMLVYKFARRYHIALTNLISEETTHVVMKTDAEFVCERTLKYFLGIAGGKWVVSYFWVTQSIKERKMLNEHDFEVRGDVVNGRNHQGPKRARESPDRKIFRGLEICCYGPFTNMPTDQLEWMVQLCGASVVKELSSFTLGTGFHPIVVVQPDAWTEDNGFHAIGQMCEAPVVTREWVLDSVALYQCQELDTYLIPQIPHSHY</sequence>
<dbReference type="GO" id="GO:0051865">
    <property type="term" value="P:protein autoubiquitination"/>
    <property type="evidence" value="ECO:0007669"/>
    <property type="project" value="UniProtKB-UniRule"/>
</dbReference>
<reference evidence="35" key="2">
    <citation type="submission" date="2019-01" db="EMBL/GenBank/DDBJ databases">
        <authorList>
            <person name="Graves T."/>
            <person name="Eichler E.E."/>
            <person name="Wilson R.K."/>
        </authorList>
    </citation>
    <scope>NUCLEOTIDE SEQUENCE [LARGE SCALE GENOMIC DNA]</scope>
    <source>
        <strain evidence="35">17573</strain>
    </source>
</reference>
<evidence type="ECO:0000313" key="36">
    <source>
        <dbReference type="Proteomes" id="UP000006718"/>
    </source>
</evidence>
<keyword evidence="4 29" id="KW-0158">Chromosome</keyword>
<dbReference type="FunFam" id="3.40.50.10190:FF:000006">
    <property type="entry name" value="Breast cancer type 1 susceptibility protein homolog"/>
    <property type="match status" value="1"/>
</dbReference>
<dbReference type="PANTHER" id="PTHR13763:SF0">
    <property type="entry name" value="BREAST CANCER TYPE 1 SUSCEPTIBILITY PROTEIN"/>
    <property type="match status" value="1"/>
</dbReference>
<dbReference type="Gene3D" id="3.40.50.10190">
    <property type="entry name" value="BRCT domain"/>
    <property type="match status" value="2"/>
</dbReference>
<dbReference type="InterPro" id="IPR018957">
    <property type="entry name" value="Znf_C3HC4_RING-type"/>
</dbReference>
<organism evidence="35 36">
    <name type="scientific">Macaca mulatta</name>
    <name type="common">Rhesus macaque</name>
    <dbReference type="NCBI Taxonomy" id="9544"/>
    <lineage>
        <taxon>Eukaryota</taxon>
        <taxon>Metazoa</taxon>
        <taxon>Chordata</taxon>
        <taxon>Craniata</taxon>
        <taxon>Vertebrata</taxon>
        <taxon>Euteleostomi</taxon>
        <taxon>Mammalia</taxon>
        <taxon>Eutheria</taxon>
        <taxon>Euarchontoglires</taxon>
        <taxon>Primates</taxon>
        <taxon>Haplorrhini</taxon>
        <taxon>Catarrhini</taxon>
        <taxon>Cercopithecidae</taxon>
        <taxon>Cercopithecinae</taxon>
        <taxon>Macaca</taxon>
    </lineage>
</organism>
<dbReference type="AlphaFoldDB" id="F7BG22"/>
<gene>
    <name evidence="35 37" type="primary">BRCA1</name>
</gene>
<evidence type="ECO:0000256" key="7">
    <source>
        <dbReference type="ARBA" id="ARBA00022516"/>
    </source>
</evidence>
<evidence type="ECO:0000313" key="37">
    <source>
        <dbReference type="VGNC" id="VGNC:99124"/>
    </source>
</evidence>
<keyword evidence="21 29" id="KW-0238">DNA-binding</keyword>
<evidence type="ECO:0000259" key="33">
    <source>
        <dbReference type="PROSITE" id="PS50089"/>
    </source>
</evidence>
<dbReference type="PROSITE" id="PS00518">
    <property type="entry name" value="ZF_RING_1"/>
    <property type="match status" value="1"/>
</dbReference>
<comment type="function">
    <text evidence="29">E3 ubiquitin-protein ligase that specifically mediates the formation of 'Lys-6'-linked polyubiquitin chains and plays a central role in DNA repair by facilitating cellular responses to DNA damage. It is unclear whether it also mediates the formation of other types of polyubiquitin chains. The BRCA1-BARD1 heterodimer coordinates a diverse range of cellular pathways such as DNA damage repair, ubiquitination and transcriptional regulation to maintain genomic stability. Regulates centrosomal microtubule nucleation. Required for appropriate cell cycle arrests after ionizing irradiation in both the S-phase and the G2 phase of the cell cycle. Required for FANCD2 targeting to sites of DNA damage. Inhibits lipid synthesis by binding to inactive phosphorylated ACACA and preventing its dephosphorylation. Contributes to homologous recombination repair (HRR) via its direct interaction with PALB2, fine-tunes recombinational repair partly through its modulatory role in the PALB2-dependent loading of BRCA2-RAD51 repair machinery at DNA breaks. Component of the BRCA1-RBBP8 complex which regulates CHEK1 activation and controls cell cycle G2/M checkpoints on DNA damage via BRCA1-mediated ubiquitination of RBBP8. Acts as a transcriptional activator.</text>
</comment>
<keyword evidence="17" id="KW-0832">Ubl conjugation</keyword>
<dbReference type="InterPro" id="IPR001841">
    <property type="entry name" value="Znf_RING"/>
</dbReference>
<comment type="catalytic activity">
    <reaction evidence="1 29">
        <text>S-ubiquitinyl-[E2 ubiquitin-conjugating enzyme]-L-cysteine + [acceptor protein]-L-lysine = [E2 ubiquitin-conjugating enzyme]-L-cysteine + N(6)-ubiquitinyl-[acceptor protein]-L-lysine.</text>
        <dbReference type="EC" id="2.3.2.27"/>
    </reaction>
</comment>
<feature type="domain" description="BRCT" evidence="34">
    <location>
        <begin position="645"/>
        <end position="744"/>
    </location>
</feature>
<dbReference type="GO" id="GO:0006281">
    <property type="term" value="P:DNA repair"/>
    <property type="evidence" value="ECO:0007669"/>
    <property type="project" value="UniProtKB-KW"/>
</dbReference>
<dbReference type="GO" id="GO:0008270">
    <property type="term" value="F:zinc ion binding"/>
    <property type="evidence" value="ECO:0007669"/>
    <property type="project" value="UniProtKB-KW"/>
</dbReference>
<dbReference type="CDD" id="cd16498">
    <property type="entry name" value="RING-HC_BRCA1"/>
    <property type="match status" value="1"/>
</dbReference>